<dbReference type="OrthoDB" id="5787206at2"/>
<keyword evidence="1" id="KW-0812">Transmembrane</keyword>
<feature type="transmembrane region" description="Helical" evidence="1">
    <location>
        <begin position="323"/>
        <end position="341"/>
    </location>
</feature>
<accession>A0A3Q8WSI3</accession>
<evidence type="ECO:0000313" key="3">
    <source>
        <dbReference type="Proteomes" id="UP000270021"/>
    </source>
</evidence>
<gene>
    <name evidence="2" type="ORF">EJO69_02130</name>
</gene>
<keyword evidence="1" id="KW-1133">Transmembrane helix</keyword>
<feature type="transmembrane region" description="Helical" evidence="1">
    <location>
        <begin position="113"/>
        <end position="131"/>
    </location>
</feature>
<reference evidence="2 3" key="1">
    <citation type="submission" date="2018-12" db="EMBL/GenBank/DDBJ databases">
        <title>Complete genome sequence of Flaviflexus salsibiostraticola KCTC 33148.</title>
        <authorList>
            <person name="Bae J.-W."/>
        </authorList>
    </citation>
    <scope>NUCLEOTIDE SEQUENCE [LARGE SCALE GENOMIC DNA]</scope>
    <source>
        <strain evidence="2 3">KCTC 33148</strain>
    </source>
</reference>
<feature type="transmembrane region" description="Helical" evidence="1">
    <location>
        <begin position="137"/>
        <end position="165"/>
    </location>
</feature>
<dbReference type="Proteomes" id="UP000270021">
    <property type="component" value="Chromosome"/>
</dbReference>
<sequence length="356" mass="39326">MRDFHVLLHSGSDTEGYYASALLVSSDLSLLGEPVYGGSFSKLMGLFFYLVGPLRSFAQYTNALMGVTVLLIAYKLLAEQLELKKSIVNKLMVLGAVMPNWAILSSLFLRESLIALLITVSVAYFVAWLLNGTFSRFFLAVTFALMATVFHSGMIAVAFGYILVASVYQRRHRKFRVGASTLGYLFLLVPAVVFVVWKYPELFLGKFSSLESAEDLIATVNSTRGGSAYLTSMNAENVGQLIAFAPVRALYFLAAPMPWDWRGLNDAFMAFSDSSFYVGAFYFAFKNRHLAGGNRTLIASLIVVILVVSMLFGVGVSNTGTALRHRYKVSSFFLVVYALAFERRRRRDATLASSCG</sequence>
<feature type="transmembrane region" description="Helical" evidence="1">
    <location>
        <begin position="57"/>
        <end position="77"/>
    </location>
</feature>
<evidence type="ECO:0000313" key="2">
    <source>
        <dbReference type="EMBL" id="AZN29230.1"/>
    </source>
</evidence>
<dbReference type="AlphaFoldDB" id="A0A3Q8WSI3"/>
<protein>
    <recommendedName>
        <fullName evidence="4">Glycosyltransferase RgtA/B/C/D-like domain-containing protein</fullName>
    </recommendedName>
</protein>
<feature type="transmembrane region" description="Helical" evidence="1">
    <location>
        <begin position="177"/>
        <end position="197"/>
    </location>
</feature>
<dbReference type="EMBL" id="CP034438">
    <property type="protein sequence ID" value="AZN29230.1"/>
    <property type="molecule type" value="Genomic_DNA"/>
</dbReference>
<evidence type="ECO:0008006" key="4">
    <source>
        <dbReference type="Google" id="ProtNLM"/>
    </source>
</evidence>
<feature type="transmembrane region" description="Helical" evidence="1">
    <location>
        <begin position="267"/>
        <end position="285"/>
    </location>
</feature>
<organism evidence="2 3">
    <name type="scientific">Flaviflexus salsibiostraticola</name>
    <dbReference type="NCBI Taxonomy" id="1282737"/>
    <lineage>
        <taxon>Bacteria</taxon>
        <taxon>Bacillati</taxon>
        <taxon>Actinomycetota</taxon>
        <taxon>Actinomycetes</taxon>
        <taxon>Actinomycetales</taxon>
        <taxon>Actinomycetaceae</taxon>
        <taxon>Flaviflexus</taxon>
    </lineage>
</organism>
<evidence type="ECO:0000256" key="1">
    <source>
        <dbReference type="SAM" id="Phobius"/>
    </source>
</evidence>
<feature type="transmembrane region" description="Helical" evidence="1">
    <location>
        <begin position="297"/>
        <end position="317"/>
    </location>
</feature>
<name>A0A3Q8WSI3_9ACTO</name>
<dbReference type="KEGG" id="fsl:EJO69_02130"/>
<keyword evidence="3" id="KW-1185">Reference proteome</keyword>
<dbReference type="RefSeq" id="WP_126038606.1">
    <property type="nucleotide sequence ID" value="NZ_CP034438.1"/>
</dbReference>
<proteinExistence type="predicted"/>
<keyword evidence="1" id="KW-0472">Membrane</keyword>